<comment type="catalytic activity">
    <reaction evidence="15">
        <text>L-seryl-[protein] + ATP = O-phospho-L-seryl-[protein] + ADP + H(+)</text>
        <dbReference type="Rhea" id="RHEA:17989"/>
        <dbReference type="Rhea" id="RHEA-COMP:9863"/>
        <dbReference type="Rhea" id="RHEA-COMP:11604"/>
        <dbReference type="ChEBI" id="CHEBI:15378"/>
        <dbReference type="ChEBI" id="CHEBI:29999"/>
        <dbReference type="ChEBI" id="CHEBI:30616"/>
        <dbReference type="ChEBI" id="CHEBI:83421"/>
        <dbReference type="ChEBI" id="CHEBI:456216"/>
        <dbReference type="EC" id="2.7.11.1"/>
    </reaction>
</comment>
<evidence type="ECO:0000259" key="19">
    <source>
        <dbReference type="PROSITE" id="PS50927"/>
    </source>
</evidence>
<comment type="subcellular location">
    <subcellularLocation>
        <location evidence="1">Cell membrane</location>
        <topology evidence="1">Single-pass type I membrane protein</topology>
    </subcellularLocation>
</comment>
<dbReference type="Gene3D" id="1.10.510.10">
    <property type="entry name" value="Transferase(Phosphotransferase) domain 1"/>
    <property type="match status" value="1"/>
</dbReference>
<dbReference type="InterPro" id="IPR003609">
    <property type="entry name" value="Pan_app"/>
</dbReference>
<dbReference type="GO" id="GO:0005537">
    <property type="term" value="F:D-mannose binding"/>
    <property type="evidence" value="ECO:0007669"/>
    <property type="project" value="UniProtKB-KW"/>
</dbReference>
<evidence type="ECO:0000256" key="8">
    <source>
        <dbReference type="ARBA" id="ARBA00022737"/>
    </source>
</evidence>
<keyword evidence="4" id="KW-0245">EGF-like domain</keyword>
<evidence type="ECO:0000256" key="5">
    <source>
        <dbReference type="ARBA" id="ARBA00022546"/>
    </source>
</evidence>
<keyword evidence="13" id="KW-1015">Disulfide bond</keyword>
<feature type="domain" description="Protein kinase" evidence="18">
    <location>
        <begin position="393"/>
        <end position="710"/>
    </location>
</feature>
<evidence type="ECO:0000256" key="3">
    <source>
        <dbReference type="ARBA" id="ARBA00022527"/>
    </source>
</evidence>
<dbReference type="InterPro" id="IPR008271">
    <property type="entry name" value="Ser/Thr_kinase_AS"/>
</dbReference>
<protein>
    <recommendedName>
        <fullName evidence="15">Receptor-like serine/threonine-protein kinase</fullName>
        <ecNumber evidence="15">2.7.11.1</ecNumber>
    </recommendedName>
</protein>
<evidence type="ECO:0000256" key="10">
    <source>
        <dbReference type="ARBA" id="ARBA00022777"/>
    </source>
</evidence>
<evidence type="ECO:0000256" key="13">
    <source>
        <dbReference type="ARBA" id="ARBA00023157"/>
    </source>
</evidence>
<evidence type="ECO:0000313" key="21">
    <source>
        <dbReference type="EMBL" id="CAA7394610.1"/>
    </source>
</evidence>
<dbReference type="OrthoDB" id="4062651at2759"/>
<keyword evidence="10 15" id="KW-0418">Kinase</keyword>
<dbReference type="PROSITE" id="PS50948">
    <property type="entry name" value="PAN"/>
    <property type="match status" value="1"/>
</dbReference>
<dbReference type="PROSITE" id="PS50011">
    <property type="entry name" value="PROTEIN_KINASE_DOM"/>
    <property type="match status" value="1"/>
</dbReference>
<evidence type="ECO:0000256" key="11">
    <source>
        <dbReference type="ARBA" id="ARBA00022840"/>
    </source>
</evidence>
<dbReference type="InterPro" id="IPR011009">
    <property type="entry name" value="Kinase-like_dom_sf"/>
</dbReference>
<dbReference type="Gene3D" id="2.90.10.30">
    <property type="match status" value="1"/>
</dbReference>
<keyword evidence="9 15" id="KW-0547">Nucleotide-binding</keyword>
<dbReference type="PIRSF" id="PIRSF000641">
    <property type="entry name" value="SRK"/>
    <property type="match status" value="1"/>
</dbReference>
<evidence type="ECO:0000256" key="15">
    <source>
        <dbReference type="PIRNR" id="PIRNR000641"/>
    </source>
</evidence>
<accession>A0A7I8KA20</accession>
<dbReference type="CDD" id="cd00028">
    <property type="entry name" value="B_lectin"/>
    <property type="match status" value="1"/>
</dbReference>
<keyword evidence="16" id="KW-0472">Membrane</keyword>
<feature type="domain" description="Bulb-type lectin" evidence="19">
    <location>
        <begin position="1"/>
        <end position="120"/>
    </location>
</feature>
<organism evidence="21 22">
    <name type="scientific">Spirodela intermedia</name>
    <name type="common">Intermediate duckweed</name>
    <dbReference type="NCBI Taxonomy" id="51605"/>
    <lineage>
        <taxon>Eukaryota</taxon>
        <taxon>Viridiplantae</taxon>
        <taxon>Streptophyta</taxon>
        <taxon>Embryophyta</taxon>
        <taxon>Tracheophyta</taxon>
        <taxon>Spermatophyta</taxon>
        <taxon>Magnoliopsida</taxon>
        <taxon>Liliopsida</taxon>
        <taxon>Araceae</taxon>
        <taxon>Lemnoideae</taxon>
        <taxon>Spirodela</taxon>
    </lineage>
</organism>
<comment type="similarity">
    <text evidence="15">Belongs to the protein kinase superfamily. Ser/Thr protein kinase family.</text>
</comment>
<sequence>MGGHSFSILILLLCTIAPPHLPARAARDVLVKIRYLGIWYNKIPKRTVVWVANRNKPLSDSAAFLTVTEDRNIAVVDSNGSSVWSSDVVNVPSGAAAMLLDSGNLVLRQGNGQDVWQSFDHPTNTILPETKIRYNEKTFVPQSVIAWTDADDPSFGDFFVVIDLQIQIWRGNQTFYRSPVLAGHSSVGAWGASSVRGVQCVIKFSRLEDEVFFNFSIIGASAPARFTLEPSGELKMLLPSALCDVYSRCGPFGTCDGSAKLPACWCLQGFDPKNQTEWAKRNFTGGCVRRAPLLFSMGDRFLLAERLKLPDRWTMKGNMSEADCKVESLSSHQCTAYAYATARVRPEGTTCLVWSGDLIDLVILQTGGPTSTYGWRHQSWSEELVKFLPPVLAVGALLVGAGSYFLVLRSRARKRTSRNSILLEDVDFCDTFESDKGFSDAPLITGKLASGHEVAVKRLSKSSMQGHHEFANEVKLIGRLQHKNLVRLLGWCTYQDEKILIYEYMPNKSLDKLIFETARSAELSWEKRFTIIERIADGLLYLHHHSRMRVIHRDLKTSNILLDSEMNPKISDFGLARIFEINQTEGNTRKVVGTFGYMSPEYAIDGVFSEKSNVFSFGVIVLEVIPGKRSTGYYPCRESLNLLGYSMVHVWKLWKEGRAVELLDPAIGSSFQADEVLKCIQVGLLCIEENSVDRPTMNSVISMLTSKNYVLPLPKKPTFSFGINLRVCADRSQRSTIIEFTKSTLEGR</sequence>
<dbReference type="EC" id="2.7.11.1" evidence="15"/>
<evidence type="ECO:0000259" key="18">
    <source>
        <dbReference type="PROSITE" id="PS50011"/>
    </source>
</evidence>
<dbReference type="SUPFAM" id="SSF56112">
    <property type="entry name" value="Protein kinase-like (PK-like)"/>
    <property type="match status" value="1"/>
</dbReference>
<dbReference type="PROSITE" id="PS00108">
    <property type="entry name" value="PROTEIN_KINASE_ST"/>
    <property type="match status" value="1"/>
</dbReference>
<dbReference type="PROSITE" id="PS50927">
    <property type="entry name" value="BULB_LECTIN"/>
    <property type="match status" value="1"/>
</dbReference>
<name>A0A7I8KA20_SPIIN</name>
<dbReference type="EMBL" id="LR746267">
    <property type="protein sequence ID" value="CAA7394610.1"/>
    <property type="molecule type" value="Genomic_DNA"/>
</dbReference>
<evidence type="ECO:0000256" key="2">
    <source>
        <dbReference type="ARBA" id="ARBA00022475"/>
    </source>
</evidence>
<gene>
    <name evidence="21" type="ORF">SI8410_04005271</name>
</gene>
<evidence type="ECO:0000256" key="7">
    <source>
        <dbReference type="ARBA" id="ARBA00022729"/>
    </source>
</evidence>
<dbReference type="InterPro" id="IPR000719">
    <property type="entry name" value="Prot_kinase_dom"/>
</dbReference>
<evidence type="ECO:0000256" key="17">
    <source>
        <dbReference type="SAM" id="SignalP"/>
    </source>
</evidence>
<evidence type="ECO:0000256" key="12">
    <source>
        <dbReference type="ARBA" id="ARBA00023035"/>
    </source>
</evidence>
<dbReference type="GO" id="GO:0005524">
    <property type="term" value="F:ATP binding"/>
    <property type="evidence" value="ECO:0007669"/>
    <property type="project" value="UniProtKB-KW"/>
</dbReference>
<keyword evidence="14" id="KW-0325">Glycoprotein</keyword>
<keyword evidence="12" id="KW-0465">Mannose-binding</keyword>
<dbReference type="GO" id="GO:0051707">
    <property type="term" value="P:response to other organism"/>
    <property type="evidence" value="ECO:0007669"/>
    <property type="project" value="UniProtKB-ARBA"/>
</dbReference>
<keyword evidence="3 15" id="KW-0723">Serine/threonine-protein kinase</keyword>
<dbReference type="Pfam" id="PF00954">
    <property type="entry name" value="S_locus_glycop"/>
    <property type="match status" value="1"/>
</dbReference>
<dbReference type="SMART" id="SM00220">
    <property type="entry name" value="S_TKc"/>
    <property type="match status" value="1"/>
</dbReference>
<dbReference type="GO" id="GO:0005886">
    <property type="term" value="C:plasma membrane"/>
    <property type="evidence" value="ECO:0007669"/>
    <property type="project" value="UniProtKB-SubCell"/>
</dbReference>
<dbReference type="PANTHER" id="PTHR27002">
    <property type="entry name" value="RECEPTOR-LIKE SERINE/THREONINE-PROTEIN KINASE SD1-8"/>
    <property type="match status" value="1"/>
</dbReference>
<keyword evidence="16" id="KW-1133">Transmembrane helix</keyword>
<reference evidence="21" key="1">
    <citation type="submission" date="2020-02" db="EMBL/GenBank/DDBJ databases">
        <authorList>
            <person name="Scholz U."/>
            <person name="Mascher M."/>
            <person name="Fiebig A."/>
        </authorList>
    </citation>
    <scope>NUCLEOTIDE SEQUENCE</scope>
</reference>
<dbReference type="PANTHER" id="PTHR27002:SF925">
    <property type="entry name" value="RECEPTOR-LIKE SERINE_THREONINE-PROTEIN KINASE"/>
    <property type="match status" value="1"/>
</dbReference>
<keyword evidence="2" id="KW-1003">Cell membrane</keyword>
<dbReference type="InterPro" id="IPR024171">
    <property type="entry name" value="SRK-like_kinase"/>
</dbReference>
<evidence type="ECO:0000256" key="14">
    <source>
        <dbReference type="ARBA" id="ARBA00023180"/>
    </source>
</evidence>
<feature type="transmembrane region" description="Helical" evidence="16">
    <location>
        <begin position="387"/>
        <end position="408"/>
    </location>
</feature>
<dbReference type="FunFam" id="1.10.510.10:FF:000060">
    <property type="entry name" value="G-type lectin S-receptor-like serine/threonine-protein kinase"/>
    <property type="match status" value="1"/>
</dbReference>
<dbReference type="Pfam" id="PF07714">
    <property type="entry name" value="PK_Tyr_Ser-Thr"/>
    <property type="match status" value="1"/>
</dbReference>
<evidence type="ECO:0000256" key="6">
    <source>
        <dbReference type="ARBA" id="ARBA00022679"/>
    </source>
</evidence>
<dbReference type="GO" id="GO:0048544">
    <property type="term" value="P:recognition of pollen"/>
    <property type="evidence" value="ECO:0007669"/>
    <property type="project" value="InterPro"/>
</dbReference>
<evidence type="ECO:0000256" key="1">
    <source>
        <dbReference type="ARBA" id="ARBA00004251"/>
    </source>
</evidence>
<keyword evidence="6 15" id="KW-0808">Transferase</keyword>
<keyword evidence="8" id="KW-0677">Repeat</keyword>
<feature type="chain" id="PRO_5029821238" description="Receptor-like serine/threonine-protein kinase" evidence="17">
    <location>
        <begin position="26"/>
        <end position="748"/>
    </location>
</feature>
<evidence type="ECO:0000313" key="22">
    <source>
        <dbReference type="Proteomes" id="UP000663760"/>
    </source>
</evidence>
<evidence type="ECO:0000256" key="16">
    <source>
        <dbReference type="SAM" id="Phobius"/>
    </source>
</evidence>
<feature type="domain" description="Apple" evidence="20">
    <location>
        <begin position="287"/>
        <end position="377"/>
    </location>
</feature>
<dbReference type="CDD" id="cd01098">
    <property type="entry name" value="PAN_AP_plant"/>
    <property type="match status" value="1"/>
</dbReference>
<dbReference type="Proteomes" id="UP000663760">
    <property type="component" value="Chromosome 4"/>
</dbReference>
<keyword evidence="7 17" id="KW-0732">Signal</keyword>
<dbReference type="AlphaFoldDB" id="A0A7I8KA20"/>
<keyword evidence="12" id="KW-0430">Lectin</keyword>
<keyword evidence="5" id="KW-0348">Hemagglutinin</keyword>
<evidence type="ECO:0000256" key="9">
    <source>
        <dbReference type="ARBA" id="ARBA00022741"/>
    </source>
</evidence>
<dbReference type="InterPro" id="IPR001480">
    <property type="entry name" value="Bulb-type_lectin_dom"/>
</dbReference>
<dbReference type="InterPro" id="IPR001245">
    <property type="entry name" value="Ser-Thr/Tyr_kinase_cat_dom"/>
</dbReference>
<evidence type="ECO:0000256" key="4">
    <source>
        <dbReference type="ARBA" id="ARBA00022536"/>
    </source>
</evidence>
<keyword evidence="11 15" id="KW-0067">ATP-binding</keyword>
<dbReference type="Pfam" id="PF08276">
    <property type="entry name" value="PAN_2"/>
    <property type="match status" value="1"/>
</dbReference>
<dbReference type="SMART" id="SM00108">
    <property type="entry name" value="B_lectin"/>
    <property type="match status" value="1"/>
</dbReference>
<dbReference type="InterPro" id="IPR000858">
    <property type="entry name" value="S_locus_glycoprot_dom"/>
</dbReference>
<dbReference type="CDD" id="cd14066">
    <property type="entry name" value="STKc_IRAK"/>
    <property type="match status" value="1"/>
</dbReference>
<dbReference type="Pfam" id="PF01453">
    <property type="entry name" value="B_lectin"/>
    <property type="match status" value="1"/>
</dbReference>
<keyword evidence="16" id="KW-0812">Transmembrane</keyword>
<proteinExistence type="inferred from homology"/>
<dbReference type="InterPro" id="IPR036426">
    <property type="entry name" value="Bulb-type_lectin_dom_sf"/>
</dbReference>
<dbReference type="Gene3D" id="3.30.200.20">
    <property type="entry name" value="Phosphorylase Kinase, domain 1"/>
    <property type="match status" value="1"/>
</dbReference>
<comment type="catalytic activity">
    <reaction evidence="15">
        <text>L-threonyl-[protein] + ATP = O-phospho-L-threonyl-[protein] + ADP + H(+)</text>
        <dbReference type="Rhea" id="RHEA:46608"/>
        <dbReference type="Rhea" id="RHEA-COMP:11060"/>
        <dbReference type="Rhea" id="RHEA-COMP:11605"/>
        <dbReference type="ChEBI" id="CHEBI:15378"/>
        <dbReference type="ChEBI" id="CHEBI:30013"/>
        <dbReference type="ChEBI" id="CHEBI:30616"/>
        <dbReference type="ChEBI" id="CHEBI:61977"/>
        <dbReference type="ChEBI" id="CHEBI:456216"/>
        <dbReference type="EC" id="2.7.11.1"/>
    </reaction>
</comment>
<dbReference type="SUPFAM" id="SSF51110">
    <property type="entry name" value="alpha-D-mannose-specific plant lectins"/>
    <property type="match status" value="1"/>
</dbReference>
<dbReference type="FunFam" id="3.30.200.20:FF:001120">
    <property type="entry name" value="Putative DUF26-domain receptor-like protein kinase family protein"/>
    <property type="match status" value="1"/>
</dbReference>
<dbReference type="GO" id="GO:0004674">
    <property type="term" value="F:protein serine/threonine kinase activity"/>
    <property type="evidence" value="ECO:0007669"/>
    <property type="project" value="UniProtKB-KW"/>
</dbReference>
<feature type="signal peptide" evidence="17">
    <location>
        <begin position="1"/>
        <end position="25"/>
    </location>
</feature>
<evidence type="ECO:0000259" key="20">
    <source>
        <dbReference type="PROSITE" id="PS50948"/>
    </source>
</evidence>
<keyword evidence="22" id="KW-1185">Reference proteome</keyword>